<evidence type="ECO:0000256" key="3">
    <source>
        <dbReference type="SAM" id="MobiDB-lite"/>
    </source>
</evidence>
<organism evidence="6 7">
    <name type="scientific">Cerrena zonata</name>
    <dbReference type="NCBI Taxonomy" id="2478898"/>
    <lineage>
        <taxon>Eukaryota</taxon>
        <taxon>Fungi</taxon>
        <taxon>Dikarya</taxon>
        <taxon>Basidiomycota</taxon>
        <taxon>Agaricomycotina</taxon>
        <taxon>Agaricomycetes</taxon>
        <taxon>Polyporales</taxon>
        <taxon>Cerrenaceae</taxon>
        <taxon>Cerrena</taxon>
    </lineage>
</organism>
<dbReference type="PANTHER" id="PTHR11851:SF49">
    <property type="entry name" value="MITOCHONDRIAL-PROCESSING PEPTIDASE SUBUNIT ALPHA"/>
    <property type="match status" value="1"/>
</dbReference>
<evidence type="ECO:0000256" key="2">
    <source>
        <dbReference type="ARBA" id="ARBA00007261"/>
    </source>
</evidence>
<comment type="function">
    <text evidence="1">Substrate recognition and binding subunit of the essential mitochondrial processing protease (MPP), which cleaves the mitochondrial sequence off newly imported precursors proteins.</text>
</comment>
<dbReference type="Pfam" id="PF00675">
    <property type="entry name" value="Peptidase_M16"/>
    <property type="match status" value="1"/>
</dbReference>
<accession>A0AAW0GYL9</accession>
<dbReference type="InterPro" id="IPR007863">
    <property type="entry name" value="Peptidase_M16_C"/>
</dbReference>
<dbReference type="InterPro" id="IPR011249">
    <property type="entry name" value="Metalloenz_LuxS/M16"/>
</dbReference>
<evidence type="ECO:0000256" key="1">
    <source>
        <dbReference type="ARBA" id="ARBA00002123"/>
    </source>
</evidence>
<reference evidence="6 7" key="1">
    <citation type="submission" date="2022-09" db="EMBL/GenBank/DDBJ databases">
        <authorList>
            <person name="Palmer J.M."/>
        </authorList>
    </citation>
    <scope>NUCLEOTIDE SEQUENCE [LARGE SCALE GENOMIC DNA]</scope>
    <source>
        <strain evidence="6 7">DSM 7382</strain>
    </source>
</reference>
<dbReference type="Pfam" id="PF05193">
    <property type="entry name" value="Peptidase_M16_C"/>
    <property type="match status" value="1"/>
</dbReference>
<feature type="domain" description="Peptidase M16 C-terminal" evidence="5">
    <location>
        <begin position="120"/>
        <end position="290"/>
    </location>
</feature>
<protein>
    <recommendedName>
        <fullName evidence="8">Mitochondrial-processing peptidase subunit alpha</fullName>
    </recommendedName>
</protein>
<dbReference type="AlphaFoldDB" id="A0AAW0GYL9"/>
<dbReference type="PANTHER" id="PTHR11851">
    <property type="entry name" value="METALLOPROTEASE"/>
    <property type="match status" value="1"/>
</dbReference>
<dbReference type="GO" id="GO:0046872">
    <property type="term" value="F:metal ion binding"/>
    <property type="evidence" value="ECO:0007669"/>
    <property type="project" value="InterPro"/>
</dbReference>
<evidence type="ECO:0000313" key="6">
    <source>
        <dbReference type="EMBL" id="KAK7695065.1"/>
    </source>
</evidence>
<dbReference type="Proteomes" id="UP001385951">
    <property type="component" value="Unassembled WGS sequence"/>
</dbReference>
<sequence length="291" mass="32148">MAFKTTNTRSDLDMSQAIDKLGGQILCSSSRETIMYQSSHTHSGTPLAMDLISETVRNAAFLPEEIEAQRDAARYELREVTSKPEMYIPEVLHEVAYDNKTLGNPLLCPEDRIDLIDEPAMRAYMNNWYRPERMVLAGAGMLHEELVELADKHFSGIKYTPPPPPQASAPRTNGHQPSQIFPHSSTPPSIYKSLTRAASSYLYPTSPNIHDPTPLYNSTGTQPATYTGGHKFIKNTTSEFNHLYLAYEGVGIHDDDVYTLATMQVLLGGGGSFSAGGPGKGMYSRLYTNIP</sequence>
<gene>
    <name evidence="6" type="ORF">QCA50_002254</name>
</gene>
<comment type="caution">
    <text evidence="6">The sequence shown here is derived from an EMBL/GenBank/DDBJ whole genome shotgun (WGS) entry which is preliminary data.</text>
</comment>
<name>A0AAW0GYL9_9APHY</name>
<dbReference type="SUPFAM" id="SSF63411">
    <property type="entry name" value="LuxS/MPP-like metallohydrolase"/>
    <property type="match status" value="2"/>
</dbReference>
<evidence type="ECO:0000259" key="5">
    <source>
        <dbReference type="Pfam" id="PF05193"/>
    </source>
</evidence>
<comment type="similarity">
    <text evidence="2">Belongs to the peptidase M16 family.</text>
</comment>
<evidence type="ECO:0000259" key="4">
    <source>
        <dbReference type="Pfam" id="PF00675"/>
    </source>
</evidence>
<dbReference type="InterPro" id="IPR011765">
    <property type="entry name" value="Pept_M16_N"/>
</dbReference>
<dbReference type="Gene3D" id="3.30.830.10">
    <property type="entry name" value="Metalloenzyme, LuxS/M16 peptidase-like"/>
    <property type="match status" value="2"/>
</dbReference>
<feature type="region of interest" description="Disordered" evidence="3">
    <location>
        <begin position="157"/>
        <end position="186"/>
    </location>
</feature>
<feature type="domain" description="Peptidase M16 N-terminal" evidence="4">
    <location>
        <begin position="1"/>
        <end position="110"/>
    </location>
</feature>
<keyword evidence="7" id="KW-1185">Reference proteome</keyword>
<dbReference type="InterPro" id="IPR050361">
    <property type="entry name" value="MPP/UQCRC_Complex"/>
</dbReference>
<proteinExistence type="inferred from homology"/>
<dbReference type="EMBL" id="JASBNA010000002">
    <property type="protein sequence ID" value="KAK7695065.1"/>
    <property type="molecule type" value="Genomic_DNA"/>
</dbReference>
<dbReference type="GO" id="GO:0006627">
    <property type="term" value="P:protein processing involved in protein targeting to mitochondrion"/>
    <property type="evidence" value="ECO:0007669"/>
    <property type="project" value="TreeGrafter"/>
</dbReference>
<evidence type="ECO:0008006" key="8">
    <source>
        <dbReference type="Google" id="ProtNLM"/>
    </source>
</evidence>
<evidence type="ECO:0000313" key="7">
    <source>
        <dbReference type="Proteomes" id="UP001385951"/>
    </source>
</evidence>
<dbReference type="GO" id="GO:0005739">
    <property type="term" value="C:mitochondrion"/>
    <property type="evidence" value="ECO:0007669"/>
    <property type="project" value="TreeGrafter"/>
</dbReference>
<feature type="compositionally biased region" description="Polar residues" evidence="3">
    <location>
        <begin position="169"/>
        <end position="186"/>
    </location>
</feature>